<keyword evidence="4" id="KW-0808">Transferase</keyword>
<dbReference type="SUPFAM" id="SSF54211">
    <property type="entry name" value="Ribosomal protein S5 domain 2-like"/>
    <property type="match status" value="1"/>
</dbReference>
<evidence type="ECO:0000256" key="1">
    <source>
        <dbReference type="ARBA" id="ARBA00022741"/>
    </source>
</evidence>
<accession>A0A7V2ATQ5</accession>
<feature type="non-terminal residue" evidence="4">
    <location>
        <position position="92"/>
    </location>
</feature>
<dbReference type="InterPro" id="IPR014721">
    <property type="entry name" value="Ribsml_uS5_D2-typ_fold_subgr"/>
</dbReference>
<dbReference type="PANTHER" id="PTHR43527:SF2">
    <property type="entry name" value="4-DIPHOSPHOCYTIDYL-2-C-METHYL-D-ERYTHRITOL KINASE, CHLOROPLASTIC"/>
    <property type="match status" value="1"/>
</dbReference>
<dbReference type="EC" id="2.7.1.148" evidence="4"/>
<dbReference type="PANTHER" id="PTHR43527">
    <property type="entry name" value="4-DIPHOSPHOCYTIDYL-2-C-METHYL-D-ERYTHRITOL KINASE, CHLOROPLASTIC"/>
    <property type="match status" value="1"/>
</dbReference>
<comment type="caution">
    <text evidence="4">The sequence shown here is derived from an EMBL/GenBank/DDBJ whole genome shotgun (WGS) entry which is preliminary data.</text>
</comment>
<keyword evidence="1" id="KW-0547">Nucleotide-binding</keyword>
<dbReference type="Proteomes" id="UP000886069">
    <property type="component" value="Unassembled WGS sequence"/>
</dbReference>
<protein>
    <submittedName>
        <fullName evidence="4">4-(Cytidine 5'-diphospho)-2-C-methyl-D-erythritol kinase</fullName>
        <ecNumber evidence="4">2.7.1.148</ecNumber>
    </submittedName>
</protein>
<dbReference type="EMBL" id="DSEC01000090">
    <property type="protein sequence ID" value="HER43074.1"/>
    <property type="molecule type" value="Genomic_DNA"/>
</dbReference>
<name>A0A7V2ATQ5_UNCEI</name>
<dbReference type="AlphaFoldDB" id="A0A7V2ATQ5"/>
<keyword evidence="2 4" id="KW-0418">Kinase</keyword>
<sequence length="92" mass="10237">MVKDSITVRCYAKINLYLEVVRKRDDGFHDIVTVFQPVTLFDRIVIRPAAGGISLSGNAPDIPWDSSNLCWKAAELILGECRNSLSVSIEVE</sequence>
<evidence type="ECO:0000256" key="2">
    <source>
        <dbReference type="ARBA" id="ARBA00022777"/>
    </source>
</evidence>
<dbReference type="GO" id="GO:0050515">
    <property type="term" value="F:4-(cytidine 5'-diphospho)-2-C-methyl-D-erythritol kinase activity"/>
    <property type="evidence" value="ECO:0007669"/>
    <property type="project" value="UniProtKB-EC"/>
</dbReference>
<reference evidence="4" key="1">
    <citation type="journal article" date="2020" name="mSystems">
        <title>Genome- and Community-Level Interaction Insights into Carbon Utilization and Element Cycling Functions of Hydrothermarchaeota in Hydrothermal Sediment.</title>
        <authorList>
            <person name="Zhou Z."/>
            <person name="Liu Y."/>
            <person name="Xu W."/>
            <person name="Pan J."/>
            <person name="Luo Z.H."/>
            <person name="Li M."/>
        </authorList>
    </citation>
    <scope>NUCLEOTIDE SEQUENCE [LARGE SCALE GENOMIC DNA]</scope>
    <source>
        <strain evidence="4">SpSt-1233</strain>
    </source>
</reference>
<dbReference type="GO" id="GO:0005524">
    <property type="term" value="F:ATP binding"/>
    <property type="evidence" value="ECO:0007669"/>
    <property type="project" value="UniProtKB-KW"/>
</dbReference>
<proteinExistence type="predicted"/>
<evidence type="ECO:0000256" key="3">
    <source>
        <dbReference type="ARBA" id="ARBA00022840"/>
    </source>
</evidence>
<evidence type="ECO:0000313" key="4">
    <source>
        <dbReference type="EMBL" id="HER43074.1"/>
    </source>
</evidence>
<dbReference type="Gene3D" id="3.30.230.10">
    <property type="match status" value="1"/>
</dbReference>
<dbReference type="InterPro" id="IPR020568">
    <property type="entry name" value="Ribosomal_Su5_D2-typ_SF"/>
</dbReference>
<keyword evidence="3" id="KW-0067">ATP-binding</keyword>
<gene>
    <name evidence="4" type="ORF">ENO08_01270</name>
</gene>
<organism evidence="4">
    <name type="scientific">Eiseniibacteriota bacterium</name>
    <dbReference type="NCBI Taxonomy" id="2212470"/>
    <lineage>
        <taxon>Bacteria</taxon>
        <taxon>Candidatus Eiseniibacteriota</taxon>
    </lineage>
</organism>